<dbReference type="Pfam" id="PF23230">
    <property type="entry name" value="zf-C2H2_13"/>
    <property type="match status" value="1"/>
</dbReference>
<evidence type="ECO:0000313" key="16">
    <source>
        <dbReference type="Proteomes" id="UP001195769"/>
    </source>
</evidence>
<dbReference type="GeneID" id="64659156"/>
<dbReference type="PANTHER" id="PTHR22938:SF0">
    <property type="entry name" value="E3 UBIQUITIN-PROTEIN LIGASE ZNF598"/>
    <property type="match status" value="1"/>
</dbReference>
<feature type="compositionally biased region" description="Low complexity" evidence="13">
    <location>
        <begin position="611"/>
        <end position="620"/>
    </location>
</feature>
<feature type="compositionally biased region" description="Basic and acidic residues" evidence="13">
    <location>
        <begin position="325"/>
        <end position="342"/>
    </location>
</feature>
<keyword evidence="8" id="KW-0479">Metal-binding</keyword>
<feature type="compositionally biased region" description="Low complexity" evidence="13">
    <location>
        <begin position="550"/>
        <end position="576"/>
    </location>
</feature>
<feature type="region of interest" description="Disordered" evidence="13">
    <location>
        <begin position="707"/>
        <end position="733"/>
    </location>
</feature>
<dbReference type="GO" id="GO:0016567">
    <property type="term" value="P:protein ubiquitination"/>
    <property type="evidence" value="ECO:0007669"/>
    <property type="project" value="TreeGrafter"/>
</dbReference>
<comment type="similarity">
    <text evidence="11">Belongs to the ZNF598/HEL2 family.</text>
</comment>
<dbReference type="PROSITE" id="PS00028">
    <property type="entry name" value="ZINC_FINGER_C2H2_1"/>
    <property type="match status" value="1"/>
</dbReference>
<keyword evidence="5" id="KW-0963">Cytoplasm</keyword>
<keyword evidence="16" id="KW-1185">Reference proteome</keyword>
<evidence type="ECO:0000313" key="15">
    <source>
        <dbReference type="EMBL" id="KAG1905754.1"/>
    </source>
</evidence>
<dbReference type="GO" id="GO:0008270">
    <property type="term" value="F:zinc ion binding"/>
    <property type="evidence" value="ECO:0007669"/>
    <property type="project" value="UniProtKB-KW"/>
</dbReference>
<keyword evidence="10" id="KW-0862">Zinc</keyword>
<protein>
    <recommendedName>
        <fullName evidence="4">RING-type E3 ubiquitin transferase</fullName>
        <ecNumber evidence="4">2.3.2.27</ecNumber>
    </recommendedName>
</protein>
<reference evidence="15" key="1">
    <citation type="journal article" date="2020" name="New Phytol.">
        <title>Comparative genomics reveals dynamic genome evolution in host specialist ectomycorrhizal fungi.</title>
        <authorList>
            <person name="Lofgren L.A."/>
            <person name="Nguyen N.H."/>
            <person name="Vilgalys R."/>
            <person name="Ruytinx J."/>
            <person name="Liao H.L."/>
            <person name="Branco S."/>
            <person name="Kuo A."/>
            <person name="LaButti K."/>
            <person name="Lipzen A."/>
            <person name="Andreopoulos W."/>
            <person name="Pangilinan J."/>
            <person name="Riley R."/>
            <person name="Hundley H."/>
            <person name="Na H."/>
            <person name="Barry K."/>
            <person name="Grigoriev I.V."/>
            <person name="Stajich J.E."/>
            <person name="Kennedy P.G."/>
        </authorList>
    </citation>
    <scope>NUCLEOTIDE SEQUENCE</scope>
    <source>
        <strain evidence="15">FC203</strain>
    </source>
</reference>
<evidence type="ECO:0000256" key="13">
    <source>
        <dbReference type="SAM" id="MobiDB-lite"/>
    </source>
</evidence>
<dbReference type="PROSITE" id="PS50089">
    <property type="entry name" value="ZF_RING_2"/>
    <property type="match status" value="1"/>
</dbReference>
<feature type="compositionally biased region" description="Low complexity" evidence="13">
    <location>
        <begin position="403"/>
        <end position="418"/>
    </location>
</feature>
<evidence type="ECO:0000256" key="8">
    <source>
        <dbReference type="ARBA" id="ARBA00022723"/>
    </source>
</evidence>
<sequence length="733" mass="80066">MSAETASQPQIQIQTSPSARRGKRGGHRGQGGQHGGGGKSRGRKDPSAATPANPVLTQPTQSEVAPAPEATEVCWICAEPVKYYSVSACNHRTCHVCALRLRALYKKLDCTFCKEPQTTVIFTTSPDALFSSYTPDMIPHKDSKLLIYFESTDMMEETLILLRFNCPDSQCDYTATGWGDLKLHVRGTHGKMMCDLCIRFKKVFSHEHALYFPNVLPLHLPSMPHRSHKQVTKEPIEGGVHPLCSFCKECFFSDDELYVHMRERHEECFICKRNEIRDQYFQDYEALEQHFNQGHFACSKPACQAQKFVVFGSAIDLKAHQVEVHGAEMTSRDKKNTQRVEAEFEFGDAGGGRRGRRDRERDRDREHEPPPAAQPRAVARRREAFGGHLTTTSSPAPNGAQTPQSAGPSRRASPSPQRNGEDVDPVVAQRHAAFISRLQSVAPNPTTAVLAAKAAVRGFRFNESTARDLISTIWNVLDRNLDDTAGIVNAIVDLFDEEEKKSNLLSSWNGFKIEQRQQFPDLVPQEVGSGYAGIASGRVLNVKHATAVRSSSQSSRQVWDRVAQAAGSSSSRIGSAPTPIPRPPDSFPVLTGPSQPQPAFRQQQRNTPWASGSGSSSTGSRAPKSVQTPVIQQRAVAKKGPPPPSLTSAAFPVLPSSGNSRMKPLVSGNQSLRNILGETAPTVAAWKSNGTASGGGTLIPEEQNVAEETASGKGKKGKGKQKQTLFTLGSFPT</sequence>
<comment type="caution">
    <text evidence="15">The sequence shown here is derived from an EMBL/GenBank/DDBJ whole genome shotgun (WGS) entry which is preliminary data.</text>
</comment>
<evidence type="ECO:0000256" key="2">
    <source>
        <dbReference type="ARBA" id="ARBA00004496"/>
    </source>
</evidence>
<dbReference type="Pfam" id="PF23202">
    <property type="entry name" value="PAH_ZNF598"/>
    <property type="match status" value="1"/>
</dbReference>
<evidence type="ECO:0000256" key="4">
    <source>
        <dbReference type="ARBA" id="ARBA00012483"/>
    </source>
</evidence>
<dbReference type="SUPFAM" id="SSF57850">
    <property type="entry name" value="RING/U-box"/>
    <property type="match status" value="1"/>
</dbReference>
<feature type="region of interest" description="Disordered" evidence="13">
    <location>
        <begin position="550"/>
        <end position="649"/>
    </location>
</feature>
<evidence type="ECO:0000256" key="6">
    <source>
        <dbReference type="ARBA" id="ARBA00022553"/>
    </source>
</evidence>
<feature type="region of interest" description="Disordered" evidence="13">
    <location>
        <begin position="325"/>
        <end position="423"/>
    </location>
</feature>
<accession>A0AAD4EGD1</accession>
<dbReference type="GO" id="GO:0061630">
    <property type="term" value="F:ubiquitin protein ligase activity"/>
    <property type="evidence" value="ECO:0007669"/>
    <property type="project" value="UniProtKB-EC"/>
</dbReference>
<comment type="pathway">
    <text evidence="3">Protein modification; protein ubiquitination.</text>
</comment>
<feature type="region of interest" description="Disordered" evidence="13">
    <location>
        <begin position="1"/>
        <end position="64"/>
    </location>
</feature>
<dbReference type="InterPro" id="IPR041888">
    <property type="entry name" value="RING-HC_ZNF598/HEL2"/>
</dbReference>
<dbReference type="InterPro" id="IPR056437">
    <property type="entry name" value="Znf-C2H2_ZNF598/HEL2"/>
</dbReference>
<evidence type="ECO:0000256" key="11">
    <source>
        <dbReference type="ARBA" id="ARBA00035113"/>
    </source>
</evidence>
<dbReference type="Proteomes" id="UP001195769">
    <property type="component" value="Unassembled WGS sequence"/>
</dbReference>
<evidence type="ECO:0000256" key="3">
    <source>
        <dbReference type="ARBA" id="ARBA00004906"/>
    </source>
</evidence>
<dbReference type="CDD" id="cd16615">
    <property type="entry name" value="RING-HC_ZNF598"/>
    <property type="match status" value="1"/>
</dbReference>
<dbReference type="InterPro" id="IPR001841">
    <property type="entry name" value="Znf_RING"/>
</dbReference>
<feature type="compositionally biased region" description="Polar residues" evidence="13">
    <location>
        <begin position="724"/>
        <end position="733"/>
    </location>
</feature>
<dbReference type="GO" id="GO:0043022">
    <property type="term" value="F:ribosome binding"/>
    <property type="evidence" value="ECO:0007669"/>
    <property type="project" value="TreeGrafter"/>
</dbReference>
<dbReference type="EC" id="2.3.2.27" evidence="4"/>
<dbReference type="SMART" id="SM00355">
    <property type="entry name" value="ZnF_C2H2"/>
    <property type="match status" value="4"/>
</dbReference>
<feature type="compositionally biased region" description="Polar residues" evidence="13">
    <location>
        <begin position="600"/>
        <end position="610"/>
    </location>
</feature>
<name>A0AAD4EGD1_9AGAM</name>
<feature type="domain" description="RING-type" evidence="14">
    <location>
        <begin position="74"/>
        <end position="114"/>
    </location>
</feature>
<evidence type="ECO:0000259" key="14">
    <source>
        <dbReference type="PROSITE" id="PS50089"/>
    </source>
</evidence>
<feature type="compositionally biased region" description="Low complexity" evidence="13">
    <location>
        <begin position="1"/>
        <end position="19"/>
    </location>
</feature>
<evidence type="ECO:0000256" key="9">
    <source>
        <dbReference type="ARBA" id="ARBA00022771"/>
    </source>
</evidence>
<evidence type="ECO:0000256" key="7">
    <source>
        <dbReference type="ARBA" id="ARBA00022679"/>
    </source>
</evidence>
<dbReference type="AlphaFoldDB" id="A0AAD4EGD1"/>
<feature type="compositionally biased region" description="Polar residues" evidence="13">
    <location>
        <begin position="389"/>
        <end position="402"/>
    </location>
</feature>
<evidence type="ECO:0000256" key="12">
    <source>
        <dbReference type="PROSITE-ProRule" id="PRU00175"/>
    </source>
</evidence>
<gene>
    <name evidence="15" type="ORF">F5891DRAFT_1138486</name>
</gene>
<evidence type="ECO:0000256" key="10">
    <source>
        <dbReference type="ARBA" id="ARBA00022833"/>
    </source>
</evidence>
<dbReference type="InterPro" id="IPR044288">
    <property type="entry name" value="ZNF598/HEL2"/>
</dbReference>
<comment type="catalytic activity">
    <reaction evidence="1">
        <text>S-ubiquitinyl-[E2 ubiquitin-conjugating enzyme]-L-cysteine + [acceptor protein]-L-lysine = [E2 ubiquitin-conjugating enzyme]-L-cysteine + N(6)-ubiquitinyl-[acceptor protein]-L-lysine.</text>
        <dbReference type="EC" id="2.3.2.27"/>
    </reaction>
</comment>
<keyword evidence="7" id="KW-0808">Transferase</keyword>
<comment type="subcellular location">
    <subcellularLocation>
        <location evidence="2">Cytoplasm</location>
    </subcellularLocation>
</comment>
<dbReference type="GO" id="GO:0005737">
    <property type="term" value="C:cytoplasm"/>
    <property type="evidence" value="ECO:0007669"/>
    <property type="project" value="UniProtKB-SubCell"/>
</dbReference>
<dbReference type="InterPro" id="IPR013087">
    <property type="entry name" value="Znf_C2H2_type"/>
</dbReference>
<dbReference type="InterPro" id="IPR057634">
    <property type="entry name" value="PAH_ZNF598/HEL2"/>
</dbReference>
<proteinExistence type="inferred from homology"/>
<evidence type="ECO:0000256" key="5">
    <source>
        <dbReference type="ARBA" id="ARBA00022490"/>
    </source>
</evidence>
<dbReference type="RefSeq" id="XP_041231329.1">
    <property type="nucleotide sequence ID" value="XM_041364858.1"/>
</dbReference>
<evidence type="ECO:0000256" key="1">
    <source>
        <dbReference type="ARBA" id="ARBA00000900"/>
    </source>
</evidence>
<keyword evidence="9 12" id="KW-0863">Zinc-finger</keyword>
<keyword evidence="6" id="KW-0597">Phosphoprotein</keyword>
<organism evidence="15 16">
    <name type="scientific">Suillus fuscotomentosus</name>
    <dbReference type="NCBI Taxonomy" id="1912939"/>
    <lineage>
        <taxon>Eukaryota</taxon>
        <taxon>Fungi</taxon>
        <taxon>Dikarya</taxon>
        <taxon>Basidiomycota</taxon>
        <taxon>Agaricomycotina</taxon>
        <taxon>Agaricomycetes</taxon>
        <taxon>Agaricomycetidae</taxon>
        <taxon>Boletales</taxon>
        <taxon>Suillineae</taxon>
        <taxon>Suillaceae</taxon>
        <taxon>Suillus</taxon>
    </lineage>
</organism>
<dbReference type="EMBL" id="JABBWK010000006">
    <property type="protein sequence ID" value="KAG1905754.1"/>
    <property type="molecule type" value="Genomic_DNA"/>
</dbReference>
<dbReference type="GO" id="GO:0072344">
    <property type="term" value="P:rescue of stalled ribosome"/>
    <property type="evidence" value="ECO:0007669"/>
    <property type="project" value="InterPro"/>
</dbReference>
<feature type="compositionally biased region" description="Gly residues" evidence="13">
    <location>
        <begin position="28"/>
        <end position="39"/>
    </location>
</feature>
<dbReference type="PANTHER" id="PTHR22938">
    <property type="entry name" value="ZINC FINGER PROTEIN 598"/>
    <property type="match status" value="1"/>
</dbReference>
<dbReference type="Pfam" id="PF25447">
    <property type="entry name" value="RING_ZNF598"/>
    <property type="match status" value="1"/>
</dbReference>
<feature type="compositionally biased region" description="Basic and acidic residues" evidence="13">
    <location>
        <begin position="357"/>
        <end position="369"/>
    </location>
</feature>